<sequence length="315" mass="32113">MIVERDAPGGAAIDEGRRGFFAAVLAGAFAIGLAGQAGAQSGGTGSAVTDTDLLTLSLNMEYLVGELCSYGVYSGSLPADALTGSGTQGVTLGARPVRFQSGSVRRCLDEIAVDDYFHILFLRDTLRANVVAQPQINLGGGTDGPFTVLARAGGVVAPGDSFDPYASDANFLLAAMVLKDMMVSFYAGLAPLYTNPILLNVAIGRLGGHAYNAGMIRSTLYRLGAANPAVRQSAGGFATAVAGYSTSATASQGIGPDQVNGQAVANILPGDRNAMVQARTAAQTLNVAFLNRAATTLGGFFPAGLNANIRISAAL</sequence>
<accession>A0A916TBP2</accession>
<dbReference type="PANTHER" id="PTHR31694:SF26">
    <property type="entry name" value="OS05G0151100 PROTEIN"/>
    <property type="match status" value="1"/>
</dbReference>
<evidence type="ECO:0000313" key="2">
    <source>
        <dbReference type="Proteomes" id="UP000623067"/>
    </source>
</evidence>
<gene>
    <name evidence="1" type="ORF">GCM10011380_30300</name>
</gene>
<name>A0A916TBP2_9SPHN</name>
<comment type="caution">
    <text evidence="1">The sequence shown here is derived from an EMBL/GenBank/DDBJ whole genome shotgun (WGS) entry which is preliminary data.</text>
</comment>
<protein>
    <recommendedName>
        <fullName evidence="3">Ferritin-like domain-containing protein</fullName>
    </recommendedName>
</protein>
<proteinExistence type="predicted"/>
<organism evidence="1 2">
    <name type="scientific">Sphingomonas metalli</name>
    <dbReference type="NCBI Taxonomy" id="1779358"/>
    <lineage>
        <taxon>Bacteria</taxon>
        <taxon>Pseudomonadati</taxon>
        <taxon>Pseudomonadota</taxon>
        <taxon>Alphaproteobacteria</taxon>
        <taxon>Sphingomonadales</taxon>
        <taxon>Sphingomonadaceae</taxon>
        <taxon>Sphingomonas</taxon>
    </lineage>
</organism>
<reference evidence="1" key="1">
    <citation type="journal article" date="2014" name="Int. J. Syst. Evol. Microbiol.">
        <title>Complete genome sequence of Corynebacterium casei LMG S-19264T (=DSM 44701T), isolated from a smear-ripened cheese.</title>
        <authorList>
            <consortium name="US DOE Joint Genome Institute (JGI-PGF)"/>
            <person name="Walter F."/>
            <person name="Albersmeier A."/>
            <person name="Kalinowski J."/>
            <person name="Ruckert C."/>
        </authorList>
    </citation>
    <scope>NUCLEOTIDE SEQUENCE</scope>
    <source>
        <strain evidence="1">CGMCC 1.15330</strain>
    </source>
</reference>
<dbReference type="RefSeq" id="WP_188659613.1">
    <property type="nucleotide sequence ID" value="NZ_BMIH01000004.1"/>
</dbReference>
<evidence type="ECO:0008006" key="3">
    <source>
        <dbReference type="Google" id="ProtNLM"/>
    </source>
</evidence>
<keyword evidence="2" id="KW-1185">Reference proteome</keyword>
<dbReference type="PANTHER" id="PTHR31694">
    <property type="entry name" value="DESICCATION-LIKE PROTEIN"/>
    <property type="match status" value="1"/>
</dbReference>
<dbReference type="Proteomes" id="UP000623067">
    <property type="component" value="Unassembled WGS sequence"/>
</dbReference>
<dbReference type="Pfam" id="PF13668">
    <property type="entry name" value="Ferritin_2"/>
    <property type="match status" value="1"/>
</dbReference>
<dbReference type="InterPro" id="IPR052965">
    <property type="entry name" value="Pigment-catalase-like"/>
</dbReference>
<dbReference type="EMBL" id="BMIH01000004">
    <property type="protein sequence ID" value="GGB38802.1"/>
    <property type="molecule type" value="Genomic_DNA"/>
</dbReference>
<reference evidence="1" key="2">
    <citation type="submission" date="2020-09" db="EMBL/GenBank/DDBJ databases">
        <authorList>
            <person name="Sun Q."/>
            <person name="Zhou Y."/>
        </authorList>
    </citation>
    <scope>NUCLEOTIDE SEQUENCE</scope>
    <source>
        <strain evidence="1">CGMCC 1.15330</strain>
    </source>
</reference>
<dbReference type="AlphaFoldDB" id="A0A916TBP2"/>
<evidence type="ECO:0000313" key="1">
    <source>
        <dbReference type="EMBL" id="GGB38802.1"/>
    </source>
</evidence>